<name>A0A1H2YUY8_9PSEU</name>
<evidence type="ECO:0000313" key="4">
    <source>
        <dbReference type="Proteomes" id="UP000199515"/>
    </source>
</evidence>
<dbReference type="EMBL" id="FNON01000002">
    <property type="protein sequence ID" value="SDX09002.1"/>
    <property type="molecule type" value="Genomic_DNA"/>
</dbReference>
<evidence type="ECO:0000313" key="3">
    <source>
        <dbReference type="EMBL" id="SDX09002.1"/>
    </source>
</evidence>
<dbReference type="RefSeq" id="WP_218134713.1">
    <property type="nucleotide sequence ID" value="NZ_FNON01000002.1"/>
</dbReference>
<organism evidence="3 4">
    <name type="scientific">Amycolatopsis xylanica</name>
    <dbReference type="NCBI Taxonomy" id="589385"/>
    <lineage>
        <taxon>Bacteria</taxon>
        <taxon>Bacillati</taxon>
        <taxon>Actinomycetota</taxon>
        <taxon>Actinomycetes</taxon>
        <taxon>Pseudonocardiales</taxon>
        <taxon>Pseudonocardiaceae</taxon>
        <taxon>Amycolatopsis</taxon>
    </lineage>
</organism>
<proteinExistence type="predicted"/>
<dbReference type="GO" id="GO:0070967">
    <property type="term" value="F:coenzyme F420 binding"/>
    <property type="evidence" value="ECO:0007669"/>
    <property type="project" value="TreeGrafter"/>
</dbReference>
<dbReference type="PANTHER" id="PTHR35176:SF6">
    <property type="entry name" value="HEME OXYGENASE HI_0854-RELATED"/>
    <property type="match status" value="1"/>
</dbReference>
<feature type="domain" description="Pyridoxamine 5'-phosphate oxidase N-terminal" evidence="2">
    <location>
        <begin position="1"/>
        <end position="119"/>
    </location>
</feature>
<dbReference type="InterPro" id="IPR011576">
    <property type="entry name" value="Pyridox_Oxase_N"/>
</dbReference>
<dbReference type="InterPro" id="IPR052019">
    <property type="entry name" value="F420H2_bilvrd_red/Heme_oxyg"/>
</dbReference>
<dbReference type="STRING" id="589385.SAMN05421504_102276"/>
<sequence>MDEAVLKRLDREDNAWLCTSRPDGSPHLTPVWFVYDTAWWVCVLEHSVKYRNIRRDPRVSLALEDGLAPVVAEGAATIHTTGFPARIVAAFAAKYDGWDIGKPYEGIGRVLFEIPVTRWLLAGVAQ</sequence>
<keyword evidence="1" id="KW-0560">Oxidoreductase</keyword>
<dbReference type="Pfam" id="PF01243">
    <property type="entry name" value="PNPOx_N"/>
    <property type="match status" value="1"/>
</dbReference>
<dbReference type="InterPro" id="IPR012349">
    <property type="entry name" value="Split_barrel_FMN-bd"/>
</dbReference>
<protein>
    <submittedName>
        <fullName evidence="3">PPOX class probable F420-dependent enzyme</fullName>
    </submittedName>
</protein>
<gene>
    <name evidence="3" type="ORF">SAMN05421504_102276</name>
</gene>
<dbReference type="Gene3D" id="2.30.110.10">
    <property type="entry name" value="Electron Transport, Fmn-binding Protein, Chain A"/>
    <property type="match status" value="1"/>
</dbReference>
<dbReference type="GO" id="GO:0016627">
    <property type="term" value="F:oxidoreductase activity, acting on the CH-CH group of donors"/>
    <property type="evidence" value="ECO:0007669"/>
    <property type="project" value="TreeGrafter"/>
</dbReference>
<dbReference type="PANTHER" id="PTHR35176">
    <property type="entry name" value="HEME OXYGENASE HI_0854-RELATED"/>
    <property type="match status" value="1"/>
</dbReference>
<dbReference type="Proteomes" id="UP000199515">
    <property type="component" value="Unassembled WGS sequence"/>
</dbReference>
<dbReference type="GO" id="GO:0005829">
    <property type="term" value="C:cytosol"/>
    <property type="evidence" value="ECO:0007669"/>
    <property type="project" value="TreeGrafter"/>
</dbReference>
<dbReference type="SUPFAM" id="SSF50475">
    <property type="entry name" value="FMN-binding split barrel"/>
    <property type="match status" value="1"/>
</dbReference>
<evidence type="ECO:0000259" key="2">
    <source>
        <dbReference type="Pfam" id="PF01243"/>
    </source>
</evidence>
<keyword evidence="4" id="KW-1185">Reference proteome</keyword>
<accession>A0A1H2YUY8</accession>
<reference evidence="3 4" key="1">
    <citation type="submission" date="2016-10" db="EMBL/GenBank/DDBJ databases">
        <authorList>
            <person name="de Groot N.N."/>
        </authorList>
    </citation>
    <scope>NUCLEOTIDE SEQUENCE [LARGE SCALE GENOMIC DNA]</scope>
    <source>
        <strain evidence="3 4">CPCC 202699</strain>
    </source>
</reference>
<evidence type="ECO:0000256" key="1">
    <source>
        <dbReference type="ARBA" id="ARBA00023002"/>
    </source>
</evidence>
<dbReference type="AlphaFoldDB" id="A0A1H2YUY8"/>